<gene>
    <name evidence="1" type="ORF">SAMN06265350_102495</name>
    <name evidence="2" type="ORF">SAMN06265350_103367</name>
    <name evidence="3" type="ORF">SAMN06265350_107119</name>
</gene>
<dbReference type="AlphaFoldDB" id="A0A521CB45"/>
<keyword evidence="4" id="KW-1185">Reference proteome</keyword>
<dbReference type="EMBL" id="FXSZ01000003">
    <property type="protein sequence ID" value="SMO56585.1"/>
    <property type="molecule type" value="Genomic_DNA"/>
</dbReference>
<accession>A0A521CB45</accession>
<dbReference type="Proteomes" id="UP000315971">
    <property type="component" value="Unassembled WGS sequence"/>
</dbReference>
<evidence type="ECO:0000313" key="4">
    <source>
        <dbReference type="Proteomes" id="UP000315971"/>
    </source>
</evidence>
<evidence type="ECO:0000313" key="1">
    <source>
        <dbReference type="EMBL" id="SMO49824.1"/>
    </source>
</evidence>
<reference evidence="2 4" key="1">
    <citation type="submission" date="2017-05" db="EMBL/GenBank/DDBJ databases">
        <authorList>
            <person name="Varghese N."/>
            <person name="Submissions S."/>
        </authorList>
    </citation>
    <scope>NUCLEOTIDE SEQUENCE [LARGE SCALE GENOMIC DNA]</scope>
    <source>
        <strain evidence="2 4">DSM 21342</strain>
    </source>
</reference>
<name>A0A521CB45_9SPHI</name>
<evidence type="ECO:0000313" key="3">
    <source>
        <dbReference type="EMBL" id="SMO72402.1"/>
    </source>
</evidence>
<sequence length="26" mass="2926">IGQFPTLQQDNNNKYNGNYLVLDVAS</sequence>
<dbReference type="EMBL" id="FXSZ01000002">
    <property type="protein sequence ID" value="SMO49824.1"/>
    <property type="molecule type" value="Genomic_DNA"/>
</dbReference>
<organism evidence="2 4">
    <name type="scientific">Solitalea koreensis</name>
    <dbReference type="NCBI Taxonomy" id="543615"/>
    <lineage>
        <taxon>Bacteria</taxon>
        <taxon>Pseudomonadati</taxon>
        <taxon>Bacteroidota</taxon>
        <taxon>Sphingobacteriia</taxon>
        <taxon>Sphingobacteriales</taxon>
        <taxon>Sphingobacteriaceae</taxon>
        <taxon>Solitalea</taxon>
    </lineage>
</organism>
<proteinExistence type="predicted"/>
<evidence type="ECO:0000313" key="2">
    <source>
        <dbReference type="EMBL" id="SMO56585.1"/>
    </source>
</evidence>
<protein>
    <submittedName>
        <fullName evidence="2">Uncharacterized protein</fullName>
    </submittedName>
</protein>
<feature type="non-terminal residue" evidence="2">
    <location>
        <position position="1"/>
    </location>
</feature>
<dbReference type="EMBL" id="FXSZ01000007">
    <property type="protein sequence ID" value="SMO72402.1"/>
    <property type="molecule type" value="Genomic_DNA"/>
</dbReference>